<evidence type="ECO:0000256" key="5">
    <source>
        <dbReference type="ARBA" id="ARBA00023242"/>
    </source>
</evidence>
<keyword evidence="8" id="KW-1185">Reference proteome</keyword>
<dbReference type="GO" id="GO:0008270">
    <property type="term" value="F:zinc ion binding"/>
    <property type="evidence" value="ECO:0007669"/>
    <property type="project" value="UniProtKB-KW"/>
</dbReference>
<dbReference type="InterPro" id="IPR012337">
    <property type="entry name" value="RNaseH-like_sf"/>
</dbReference>
<dbReference type="OrthoDB" id="10046500at2759"/>
<evidence type="ECO:0000256" key="2">
    <source>
        <dbReference type="ARBA" id="ARBA00022723"/>
    </source>
</evidence>
<feature type="compositionally biased region" description="Polar residues" evidence="6">
    <location>
        <begin position="56"/>
        <end position="66"/>
    </location>
</feature>
<keyword evidence="2" id="KW-0479">Metal-binding</keyword>
<proteinExistence type="predicted"/>
<dbReference type="InterPro" id="IPR052035">
    <property type="entry name" value="ZnF_BED_domain_contain"/>
</dbReference>
<keyword evidence="4" id="KW-0862">Zinc</keyword>
<organism evidence="7 8">
    <name type="scientific">Liparis tanakae</name>
    <name type="common">Tanaka's snailfish</name>
    <dbReference type="NCBI Taxonomy" id="230148"/>
    <lineage>
        <taxon>Eukaryota</taxon>
        <taxon>Metazoa</taxon>
        <taxon>Chordata</taxon>
        <taxon>Craniata</taxon>
        <taxon>Vertebrata</taxon>
        <taxon>Euteleostomi</taxon>
        <taxon>Actinopterygii</taxon>
        <taxon>Neopterygii</taxon>
        <taxon>Teleostei</taxon>
        <taxon>Neoteleostei</taxon>
        <taxon>Acanthomorphata</taxon>
        <taxon>Eupercaria</taxon>
        <taxon>Perciformes</taxon>
        <taxon>Cottioidei</taxon>
        <taxon>Cottales</taxon>
        <taxon>Liparidae</taxon>
        <taxon>Liparis</taxon>
    </lineage>
</organism>
<dbReference type="PANTHER" id="PTHR46481:SF10">
    <property type="entry name" value="ZINC FINGER BED DOMAIN-CONTAINING PROTEIN 39"/>
    <property type="match status" value="1"/>
</dbReference>
<dbReference type="GO" id="GO:0005634">
    <property type="term" value="C:nucleus"/>
    <property type="evidence" value="ECO:0007669"/>
    <property type="project" value="UniProtKB-SubCell"/>
</dbReference>
<dbReference type="EMBL" id="SRLO01000563">
    <property type="protein sequence ID" value="TNN51982.1"/>
    <property type="molecule type" value="Genomic_DNA"/>
</dbReference>
<dbReference type="Proteomes" id="UP000314294">
    <property type="component" value="Unassembled WGS sequence"/>
</dbReference>
<evidence type="ECO:0000313" key="8">
    <source>
        <dbReference type="Proteomes" id="UP000314294"/>
    </source>
</evidence>
<evidence type="ECO:0000256" key="1">
    <source>
        <dbReference type="ARBA" id="ARBA00004123"/>
    </source>
</evidence>
<evidence type="ECO:0000313" key="7">
    <source>
        <dbReference type="EMBL" id="TNN51982.1"/>
    </source>
</evidence>
<dbReference type="SUPFAM" id="SSF53098">
    <property type="entry name" value="Ribonuclease H-like"/>
    <property type="match status" value="1"/>
</dbReference>
<keyword evidence="5" id="KW-0539">Nucleus</keyword>
<comment type="caution">
    <text evidence="7">The sequence shown here is derived from an EMBL/GenBank/DDBJ whole genome shotgun (WGS) entry which is preliminary data.</text>
</comment>
<feature type="region of interest" description="Disordered" evidence="6">
    <location>
        <begin position="129"/>
        <end position="209"/>
    </location>
</feature>
<comment type="subcellular location">
    <subcellularLocation>
        <location evidence="1">Nucleus</location>
    </subcellularLocation>
</comment>
<accession>A0A4Z2GH43</accession>
<evidence type="ECO:0000256" key="4">
    <source>
        <dbReference type="ARBA" id="ARBA00022833"/>
    </source>
</evidence>
<reference evidence="7 8" key="1">
    <citation type="submission" date="2019-03" db="EMBL/GenBank/DDBJ databases">
        <title>First draft genome of Liparis tanakae, snailfish: a comprehensive survey of snailfish specific genes.</title>
        <authorList>
            <person name="Kim W."/>
            <person name="Song I."/>
            <person name="Jeong J.-H."/>
            <person name="Kim D."/>
            <person name="Kim S."/>
            <person name="Ryu S."/>
            <person name="Song J.Y."/>
            <person name="Lee S.K."/>
        </authorList>
    </citation>
    <scope>NUCLEOTIDE SEQUENCE [LARGE SCALE GENOMIC DNA]</scope>
    <source>
        <tissue evidence="7">Muscle</tissue>
    </source>
</reference>
<evidence type="ECO:0000256" key="6">
    <source>
        <dbReference type="SAM" id="MobiDB-lite"/>
    </source>
</evidence>
<evidence type="ECO:0000256" key="3">
    <source>
        <dbReference type="ARBA" id="ARBA00022771"/>
    </source>
</evidence>
<dbReference type="PANTHER" id="PTHR46481">
    <property type="entry name" value="ZINC FINGER BED DOMAIN-CONTAINING PROTEIN 4"/>
    <property type="match status" value="1"/>
</dbReference>
<keyword evidence="3" id="KW-0863">Zinc-finger</keyword>
<protein>
    <submittedName>
        <fullName evidence="7">Zinc finger BED domain-containing protein 1</fullName>
    </submittedName>
</protein>
<feature type="region of interest" description="Disordered" evidence="6">
    <location>
        <begin position="46"/>
        <end position="66"/>
    </location>
</feature>
<sequence length="209" mass="23048">MRHMEAISHLPCAAHSLQRTITVALKDSGFENVLAKCRKIVGHFKHSPSNDRELKAQQTAEGQQEESLVQDVATRWNSALDMIKRIQRNKGPLAATLAQRKTNISMLTAPELAKLEKLEQLLEPCRQGWHEGVADKPPGLRPQSRSPPVPVIPFKPHHPGNPFATKPQQPGNPPGYRTAYHPGNPEAPKLQKPGNPSVNHPGNPFATKP</sequence>
<dbReference type="AlphaFoldDB" id="A0A4Z2GH43"/>
<gene>
    <name evidence="7" type="primary">ZBED1</name>
    <name evidence="7" type="ORF">EYF80_037788</name>
</gene>
<name>A0A4Z2GH43_9TELE</name>